<evidence type="ECO:0000256" key="3">
    <source>
        <dbReference type="ARBA" id="ARBA00022827"/>
    </source>
</evidence>
<dbReference type="GO" id="GO:0004497">
    <property type="term" value="F:monooxygenase activity"/>
    <property type="evidence" value="ECO:0007669"/>
    <property type="project" value="InterPro"/>
</dbReference>
<feature type="region of interest" description="Disordered" evidence="5">
    <location>
        <begin position="164"/>
        <end position="187"/>
    </location>
</feature>
<sequence>SILSVLRSSTSSNPGNKSSGSSLFPNRNSAGNFNNRNSDFSLFGMSSNSARPTNVTSNPIHLDINHRTQGRSFRVGSMAAADSAYRRLRITLNQSNMKRELRLKRTYETGHRRMRREAQEQNQRLFGKMVRKKIDLIKLMKLRKPQQRQVALAPETTLTSRAAIYGEDPCPPKSQENVKEKTDQDTGKESLSQLFALLAPKYQFEFKDAPEHNNESDSMDLDDSAEPDELEFRLFASQEPATVCITSKEEDMAVYRQNHERPELDESKDSLRMIQIEDAAIDVTTILEQARIPWARSFFDHKVILVPHKRSASDKCKPGKKSKRKREFEKKMKAGLIDRATLAATARKINVANSWGQPVLTRKGLDKNTIDAGTSGKKSGWSHSSNRGRGVGMAGRGGGGGRGGRGNGRGGAGAGASLPSTARPSSNGEWNAPQIMIVGSGLAGLMLAILLERIQVPYLVFERAAKVKPLGEWIGHGANILPVFEQLGLLDEVRKISLPCKRMDIFNNDIERVAFIDATQYKQRSGYDFLMFARPDMHNLLLSQVPEEKIMYSKRVLSIQQNEHGVMIRCADGTSHHGDILVGADGAYSGVRQSLYKNLQNADKLPKSDRENLSMGYISMVGMSSPLDPEKYPVLKEPFSNFSRVIGSGTPRSYNTVSVPGNRICWGMTVQLDTSSMSKDFLFKNSEWGPESNEVMIKEIYDFPSHFGGTIGELIDATPRDLISRVFLEEKLFETWYGGRTVLIGDGAVNALQDAVILANCIYDLVSLAPDDIAAAFKDYQDQRYPQAKYQMEKSKTMAKVLYGQTWGERTLRYVVFKMVPQSAQTEQFLKDTNYRPQLTFLPQPSNRGTGGVLPQKPSRRYKVPAV</sequence>
<dbReference type="EMBL" id="JAABOA010000948">
    <property type="protein sequence ID" value="KAF9582727.1"/>
    <property type="molecule type" value="Genomic_DNA"/>
</dbReference>
<dbReference type="Proteomes" id="UP000780801">
    <property type="component" value="Unassembled WGS sequence"/>
</dbReference>
<proteinExistence type="inferred from homology"/>
<feature type="compositionally biased region" description="Basic and acidic residues" evidence="5">
    <location>
        <begin position="176"/>
        <end position="187"/>
    </location>
</feature>
<evidence type="ECO:0000256" key="2">
    <source>
        <dbReference type="ARBA" id="ARBA00022630"/>
    </source>
</evidence>
<evidence type="ECO:0000256" key="5">
    <source>
        <dbReference type="SAM" id="MobiDB-lite"/>
    </source>
</evidence>
<keyword evidence="4" id="KW-0560">Oxidoreductase</keyword>
<feature type="compositionally biased region" description="Polar residues" evidence="5">
    <location>
        <begin position="418"/>
        <end position="427"/>
    </location>
</feature>
<gene>
    <name evidence="7" type="ORF">BGW38_010840</name>
</gene>
<dbReference type="GO" id="GO:0071949">
    <property type="term" value="F:FAD binding"/>
    <property type="evidence" value="ECO:0007669"/>
    <property type="project" value="InterPro"/>
</dbReference>
<organism evidence="7 8">
    <name type="scientific">Lunasporangiospora selenospora</name>
    <dbReference type="NCBI Taxonomy" id="979761"/>
    <lineage>
        <taxon>Eukaryota</taxon>
        <taxon>Fungi</taxon>
        <taxon>Fungi incertae sedis</taxon>
        <taxon>Mucoromycota</taxon>
        <taxon>Mortierellomycotina</taxon>
        <taxon>Mortierellomycetes</taxon>
        <taxon>Mortierellales</taxon>
        <taxon>Mortierellaceae</taxon>
        <taxon>Lunasporangiospora</taxon>
    </lineage>
</organism>
<dbReference type="Gene3D" id="3.50.50.60">
    <property type="entry name" value="FAD/NAD(P)-binding domain"/>
    <property type="match status" value="1"/>
</dbReference>
<dbReference type="InterPro" id="IPR018555">
    <property type="entry name" value="C630.06c-like"/>
</dbReference>
<keyword evidence="3" id="KW-0274">FAD</keyword>
<dbReference type="InterPro" id="IPR036188">
    <property type="entry name" value="FAD/NAD-bd_sf"/>
</dbReference>
<comment type="similarity">
    <text evidence="1">Belongs to the paxM FAD-dependent monooxygenase family.</text>
</comment>
<evidence type="ECO:0000313" key="7">
    <source>
        <dbReference type="EMBL" id="KAF9582727.1"/>
    </source>
</evidence>
<evidence type="ECO:0000256" key="1">
    <source>
        <dbReference type="ARBA" id="ARBA00007992"/>
    </source>
</evidence>
<feature type="region of interest" description="Disordered" evidence="5">
    <location>
        <begin position="1"/>
        <end position="30"/>
    </location>
</feature>
<dbReference type="InterPro" id="IPR050562">
    <property type="entry name" value="FAD_mOase_fung"/>
</dbReference>
<dbReference type="OrthoDB" id="655030at2759"/>
<dbReference type="PANTHER" id="PTHR47356">
    <property type="entry name" value="FAD-DEPENDENT MONOOXYGENASE ASQG-RELATED"/>
    <property type="match status" value="1"/>
</dbReference>
<reference evidence="7" key="1">
    <citation type="journal article" date="2020" name="Fungal Divers.">
        <title>Resolving the Mortierellaceae phylogeny through synthesis of multi-gene phylogenetics and phylogenomics.</title>
        <authorList>
            <person name="Vandepol N."/>
            <person name="Liber J."/>
            <person name="Desiro A."/>
            <person name="Na H."/>
            <person name="Kennedy M."/>
            <person name="Barry K."/>
            <person name="Grigoriev I.V."/>
            <person name="Miller A.N."/>
            <person name="O'Donnell K."/>
            <person name="Stajich J.E."/>
            <person name="Bonito G."/>
        </authorList>
    </citation>
    <scope>NUCLEOTIDE SEQUENCE</scope>
    <source>
        <strain evidence="7">KOD1015</strain>
    </source>
</reference>
<evidence type="ECO:0000259" key="6">
    <source>
        <dbReference type="Pfam" id="PF01494"/>
    </source>
</evidence>
<feature type="non-terminal residue" evidence="7">
    <location>
        <position position="867"/>
    </location>
</feature>
<keyword evidence="2" id="KW-0285">Flavoprotein</keyword>
<dbReference type="PRINTS" id="PR00420">
    <property type="entry name" value="RNGMNOXGNASE"/>
</dbReference>
<comment type="caution">
    <text evidence="7">The sequence shown here is derived from an EMBL/GenBank/DDBJ whole genome shotgun (WGS) entry which is preliminary data.</text>
</comment>
<dbReference type="PANTHER" id="PTHR47356:SF2">
    <property type="entry name" value="FAD-BINDING DOMAIN-CONTAINING PROTEIN-RELATED"/>
    <property type="match status" value="1"/>
</dbReference>
<dbReference type="AlphaFoldDB" id="A0A9P6FVY7"/>
<accession>A0A9P6FVY7</accession>
<dbReference type="Pfam" id="PF01494">
    <property type="entry name" value="FAD_binding_3"/>
    <property type="match status" value="1"/>
</dbReference>
<feature type="region of interest" description="Disordered" evidence="5">
    <location>
        <begin position="367"/>
        <end position="427"/>
    </location>
</feature>
<protein>
    <recommendedName>
        <fullName evidence="6">FAD-binding domain-containing protein</fullName>
    </recommendedName>
</protein>
<dbReference type="Pfam" id="PF09428">
    <property type="entry name" value="DUF2011"/>
    <property type="match status" value="1"/>
</dbReference>
<dbReference type="SUPFAM" id="SSF51905">
    <property type="entry name" value="FAD/NAD(P)-binding domain"/>
    <property type="match status" value="1"/>
</dbReference>
<dbReference type="InterPro" id="IPR002938">
    <property type="entry name" value="FAD-bd"/>
</dbReference>
<keyword evidence="8" id="KW-1185">Reference proteome</keyword>
<feature type="domain" description="FAD-binding" evidence="6">
    <location>
        <begin position="434"/>
        <end position="598"/>
    </location>
</feature>
<evidence type="ECO:0000313" key="8">
    <source>
        <dbReference type="Proteomes" id="UP000780801"/>
    </source>
</evidence>
<name>A0A9P6FVY7_9FUNG</name>
<evidence type="ECO:0000256" key="4">
    <source>
        <dbReference type="ARBA" id="ARBA00023002"/>
    </source>
</evidence>
<feature type="compositionally biased region" description="Gly residues" evidence="5">
    <location>
        <begin position="389"/>
        <end position="414"/>
    </location>
</feature>